<evidence type="ECO:0000313" key="2">
    <source>
        <dbReference type="Proteomes" id="UP000231419"/>
    </source>
</evidence>
<gene>
    <name evidence="1" type="ORF">SEA_TRINA_6</name>
</gene>
<dbReference type="EMBL" id="MF668286">
    <property type="protein sequence ID" value="ASZ74824.1"/>
    <property type="molecule type" value="Genomic_DNA"/>
</dbReference>
<reference evidence="2" key="1">
    <citation type="submission" date="2017-08" db="EMBL/GenBank/DDBJ databases">
        <authorList>
            <person name="de Groot N.N."/>
        </authorList>
    </citation>
    <scope>NUCLEOTIDE SEQUENCE [LARGE SCALE GENOMIC DNA]</scope>
</reference>
<organism evidence="1 2">
    <name type="scientific">Rhodococcus phage Trina</name>
    <dbReference type="NCBI Taxonomy" id="2027905"/>
    <lineage>
        <taxon>Viruses</taxon>
        <taxon>Duplodnaviria</taxon>
        <taxon>Heunggongvirae</taxon>
        <taxon>Uroviricota</taxon>
        <taxon>Caudoviricetes</taxon>
        <taxon>Trinavirus</taxon>
        <taxon>Trinavirus trina</taxon>
    </lineage>
</organism>
<protein>
    <submittedName>
        <fullName evidence="1">Uncharacterized protein</fullName>
    </submittedName>
</protein>
<evidence type="ECO:0000313" key="1">
    <source>
        <dbReference type="EMBL" id="ASZ74824.1"/>
    </source>
</evidence>
<dbReference type="Proteomes" id="UP000231419">
    <property type="component" value="Segment"/>
</dbReference>
<name>A0A2D1AD57_9CAUD</name>
<sequence>MKATGVRVQFGSKQDNIARVRQQPITLDDLRELVRETQHMSASTLIQVNDTQQLDEMTWHRFLRIRVVEWTEETANVAISK</sequence>
<keyword evidence="2" id="KW-1185">Reference proteome</keyword>
<proteinExistence type="predicted"/>
<accession>A0A2D1AD57</accession>